<name>A0A3N4I0H2_ASCIM</name>
<proteinExistence type="predicted"/>
<dbReference type="AlphaFoldDB" id="A0A3N4I0H2"/>
<organism evidence="2 3">
    <name type="scientific">Ascobolus immersus RN42</name>
    <dbReference type="NCBI Taxonomy" id="1160509"/>
    <lineage>
        <taxon>Eukaryota</taxon>
        <taxon>Fungi</taxon>
        <taxon>Dikarya</taxon>
        <taxon>Ascomycota</taxon>
        <taxon>Pezizomycotina</taxon>
        <taxon>Pezizomycetes</taxon>
        <taxon>Pezizales</taxon>
        <taxon>Ascobolaceae</taxon>
        <taxon>Ascobolus</taxon>
    </lineage>
</organism>
<reference evidence="2 3" key="1">
    <citation type="journal article" date="2018" name="Nat. Ecol. Evol.">
        <title>Pezizomycetes genomes reveal the molecular basis of ectomycorrhizal truffle lifestyle.</title>
        <authorList>
            <person name="Murat C."/>
            <person name="Payen T."/>
            <person name="Noel B."/>
            <person name="Kuo A."/>
            <person name="Morin E."/>
            <person name="Chen J."/>
            <person name="Kohler A."/>
            <person name="Krizsan K."/>
            <person name="Balestrini R."/>
            <person name="Da Silva C."/>
            <person name="Montanini B."/>
            <person name="Hainaut M."/>
            <person name="Levati E."/>
            <person name="Barry K.W."/>
            <person name="Belfiori B."/>
            <person name="Cichocki N."/>
            <person name="Clum A."/>
            <person name="Dockter R.B."/>
            <person name="Fauchery L."/>
            <person name="Guy J."/>
            <person name="Iotti M."/>
            <person name="Le Tacon F."/>
            <person name="Lindquist E.A."/>
            <person name="Lipzen A."/>
            <person name="Malagnac F."/>
            <person name="Mello A."/>
            <person name="Molinier V."/>
            <person name="Miyauchi S."/>
            <person name="Poulain J."/>
            <person name="Riccioni C."/>
            <person name="Rubini A."/>
            <person name="Sitrit Y."/>
            <person name="Splivallo R."/>
            <person name="Traeger S."/>
            <person name="Wang M."/>
            <person name="Zifcakova L."/>
            <person name="Wipf D."/>
            <person name="Zambonelli A."/>
            <person name="Paolocci F."/>
            <person name="Nowrousian M."/>
            <person name="Ottonello S."/>
            <person name="Baldrian P."/>
            <person name="Spatafora J.W."/>
            <person name="Henrissat B."/>
            <person name="Nagy L.G."/>
            <person name="Aury J.M."/>
            <person name="Wincker P."/>
            <person name="Grigoriev I.V."/>
            <person name="Bonfante P."/>
            <person name="Martin F.M."/>
        </authorList>
    </citation>
    <scope>NUCLEOTIDE SEQUENCE [LARGE SCALE GENOMIC DNA]</scope>
    <source>
        <strain evidence="2 3">RN42</strain>
    </source>
</reference>
<feature type="coiled-coil region" evidence="1">
    <location>
        <begin position="72"/>
        <end position="134"/>
    </location>
</feature>
<dbReference type="Proteomes" id="UP000275078">
    <property type="component" value="Unassembled WGS sequence"/>
</dbReference>
<sequence length="195" mass="22329">MKITKQLRSQLTSRTWPAGSLRYRPTGTSSRSYRNRKHFNAQVARASIQAELQAEEAVAALKARIEFQDAVKRQNEATIANLKAELEQKDDTIAEMKATAQQNLEILDDLFMALQQRDERLAQLNQVLAEAQELDTDFFRNAIQRRDAKIAELEKELAGEKYDSAVRENLIQLIKRRMRTSTGFSDESFNKVILA</sequence>
<gene>
    <name evidence="2" type="ORF">BJ508DRAFT_309456</name>
</gene>
<evidence type="ECO:0000313" key="3">
    <source>
        <dbReference type="Proteomes" id="UP000275078"/>
    </source>
</evidence>
<evidence type="ECO:0000256" key="1">
    <source>
        <dbReference type="SAM" id="Coils"/>
    </source>
</evidence>
<accession>A0A3N4I0H2</accession>
<evidence type="ECO:0000313" key="2">
    <source>
        <dbReference type="EMBL" id="RPA78208.1"/>
    </source>
</evidence>
<keyword evidence="1" id="KW-0175">Coiled coil</keyword>
<keyword evidence="3" id="KW-1185">Reference proteome</keyword>
<protein>
    <submittedName>
        <fullName evidence="2">Uncharacterized protein</fullName>
    </submittedName>
</protein>
<dbReference type="EMBL" id="ML119714">
    <property type="protein sequence ID" value="RPA78208.1"/>
    <property type="molecule type" value="Genomic_DNA"/>
</dbReference>